<dbReference type="EMBL" id="CP159362">
    <property type="protein sequence ID" value="XCN69396.1"/>
    <property type="molecule type" value="Genomic_DNA"/>
</dbReference>
<evidence type="ECO:0000313" key="1">
    <source>
        <dbReference type="EMBL" id="XCN69396.1"/>
    </source>
</evidence>
<reference evidence="1" key="1">
    <citation type="journal article" date="2014" name="Genome Announc.">
        <title>Draft Genome Sequences of a Phylogenetically Diverse Suite of Pseudomonas syringae Strains from Multiple Source Populations.</title>
        <authorList>
            <person name="Baltrus D.A."/>
            <person name="Yourstone S."/>
            <person name="Lind A."/>
            <person name="Guilbaud C."/>
            <person name="Sands D.C."/>
            <person name="Jones C.D."/>
            <person name="Morris C.E."/>
            <person name="Dangl J.L."/>
        </authorList>
    </citation>
    <scope>NUCLEOTIDE SEQUENCE</scope>
    <source>
        <strain evidence="1">CC1417</strain>
    </source>
</reference>
<reference evidence="1" key="2">
    <citation type="submission" date="2024-07" db="EMBL/GenBank/DDBJ databases">
        <title>A complete genome sequence for Pseudomonas syringae CC1417.</title>
        <authorList>
            <person name="Baltrus D.A."/>
        </authorList>
    </citation>
    <scope>NUCLEOTIDE SEQUENCE</scope>
    <source>
        <strain evidence="1">CC1417</strain>
    </source>
</reference>
<name>A0AAU8LLZ1_PSESX</name>
<dbReference type="RefSeq" id="WP_152534841.1">
    <property type="nucleotide sequence ID" value="NZ_CP159362.1"/>
</dbReference>
<proteinExistence type="predicted"/>
<organism evidence="1">
    <name type="scientific">Pseudomonas syringae CC1417</name>
    <dbReference type="NCBI Taxonomy" id="1357272"/>
    <lineage>
        <taxon>Bacteria</taxon>
        <taxon>Pseudomonadati</taxon>
        <taxon>Pseudomonadota</taxon>
        <taxon>Gammaproteobacteria</taxon>
        <taxon>Pseudomonadales</taxon>
        <taxon>Pseudomonadaceae</taxon>
        <taxon>Pseudomonas</taxon>
        <taxon>Pseudomonas syringae</taxon>
    </lineage>
</organism>
<sequence length="149" mass="16031">MDQQACRRRVFASGFTGRFMAAVALMLIVLNGGVGIPMAQANQDQPATGVLYVICEEPSSGMCRALAAALSQEHRQVEVVPQTTGLPTIAFVEELRTSTSLAGHLAWTATNGVEGRGPTLRFQVTDATLSERMLRDYVNALLHESPSAR</sequence>
<dbReference type="AlphaFoldDB" id="A0AAU8LLZ1"/>
<gene>
    <name evidence="1" type="ORF">N011_08970</name>
</gene>
<accession>A0AAU8LLZ1</accession>
<protein>
    <submittedName>
        <fullName evidence="1">Uncharacterized protein</fullName>
    </submittedName>
</protein>